<keyword evidence="2" id="KW-1185">Reference proteome</keyword>
<dbReference type="EMBL" id="JAIWYP010000009">
    <property type="protein sequence ID" value="KAH3771937.1"/>
    <property type="molecule type" value="Genomic_DNA"/>
</dbReference>
<sequence length="137" mass="15462">MTEEMQSVWTISAPNIRVQKSDAGFYRSGLYDKSTTQILKARTKRDASDLEKLKTMITICSPYTSDATLRNIINGIVAGSDVNVHAFPEDRNTIIRDIIGKLAFADKFKRKDRVKILENRSACQIASDRSIDPSFLF</sequence>
<organism evidence="1 2">
    <name type="scientific">Dreissena polymorpha</name>
    <name type="common">Zebra mussel</name>
    <name type="synonym">Mytilus polymorpha</name>
    <dbReference type="NCBI Taxonomy" id="45954"/>
    <lineage>
        <taxon>Eukaryota</taxon>
        <taxon>Metazoa</taxon>
        <taxon>Spiralia</taxon>
        <taxon>Lophotrochozoa</taxon>
        <taxon>Mollusca</taxon>
        <taxon>Bivalvia</taxon>
        <taxon>Autobranchia</taxon>
        <taxon>Heteroconchia</taxon>
        <taxon>Euheterodonta</taxon>
        <taxon>Imparidentia</taxon>
        <taxon>Neoheterodontei</taxon>
        <taxon>Myida</taxon>
        <taxon>Dreissenoidea</taxon>
        <taxon>Dreissenidae</taxon>
        <taxon>Dreissena</taxon>
    </lineage>
</organism>
<evidence type="ECO:0000313" key="1">
    <source>
        <dbReference type="EMBL" id="KAH3771937.1"/>
    </source>
</evidence>
<proteinExistence type="predicted"/>
<dbReference type="AlphaFoldDB" id="A0A9D4IGS7"/>
<gene>
    <name evidence="1" type="ORF">DPMN_173266</name>
</gene>
<evidence type="ECO:0000313" key="2">
    <source>
        <dbReference type="Proteomes" id="UP000828390"/>
    </source>
</evidence>
<dbReference type="Proteomes" id="UP000828390">
    <property type="component" value="Unassembled WGS sequence"/>
</dbReference>
<protein>
    <submittedName>
        <fullName evidence="1">Uncharacterized protein</fullName>
    </submittedName>
</protein>
<reference evidence="1" key="1">
    <citation type="journal article" date="2019" name="bioRxiv">
        <title>The Genome of the Zebra Mussel, Dreissena polymorpha: A Resource for Invasive Species Research.</title>
        <authorList>
            <person name="McCartney M.A."/>
            <person name="Auch B."/>
            <person name="Kono T."/>
            <person name="Mallez S."/>
            <person name="Zhang Y."/>
            <person name="Obille A."/>
            <person name="Becker A."/>
            <person name="Abrahante J.E."/>
            <person name="Garbe J."/>
            <person name="Badalamenti J.P."/>
            <person name="Herman A."/>
            <person name="Mangelson H."/>
            <person name="Liachko I."/>
            <person name="Sullivan S."/>
            <person name="Sone E.D."/>
            <person name="Koren S."/>
            <person name="Silverstein K.A.T."/>
            <person name="Beckman K.B."/>
            <person name="Gohl D.M."/>
        </authorList>
    </citation>
    <scope>NUCLEOTIDE SEQUENCE</scope>
    <source>
        <strain evidence="1">Duluth1</strain>
        <tissue evidence="1">Whole animal</tissue>
    </source>
</reference>
<accession>A0A9D4IGS7</accession>
<name>A0A9D4IGS7_DREPO</name>
<comment type="caution">
    <text evidence="1">The sequence shown here is derived from an EMBL/GenBank/DDBJ whole genome shotgun (WGS) entry which is preliminary data.</text>
</comment>
<reference evidence="1" key="2">
    <citation type="submission" date="2020-11" db="EMBL/GenBank/DDBJ databases">
        <authorList>
            <person name="McCartney M.A."/>
            <person name="Auch B."/>
            <person name="Kono T."/>
            <person name="Mallez S."/>
            <person name="Becker A."/>
            <person name="Gohl D.M."/>
            <person name="Silverstein K.A.T."/>
            <person name="Koren S."/>
            <person name="Bechman K.B."/>
            <person name="Herman A."/>
            <person name="Abrahante J.E."/>
            <person name="Garbe J."/>
        </authorList>
    </citation>
    <scope>NUCLEOTIDE SEQUENCE</scope>
    <source>
        <strain evidence="1">Duluth1</strain>
        <tissue evidence="1">Whole animal</tissue>
    </source>
</reference>